<dbReference type="Pfam" id="PF00702">
    <property type="entry name" value="Hydrolase"/>
    <property type="match status" value="1"/>
</dbReference>
<dbReference type="CDD" id="cd01427">
    <property type="entry name" value="HAD_like"/>
    <property type="match status" value="1"/>
</dbReference>
<dbReference type="Gene3D" id="3.40.50.1000">
    <property type="entry name" value="HAD superfamily/HAD-like"/>
    <property type="match status" value="1"/>
</dbReference>
<dbReference type="SUPFAM" id="SSF56784">
    <property type="entry name" value="HAD-like"/>
    <property type="match status" value="1"/>
</dbReference>
<organism evidence="5 6">
    <name type="scientific">Rhodopseudomonas palustris</name>
    <dbReference type="NCBI Taxonomy" id="1076"/>
    <lineage>
        <taxon>Bacteria</taxon>
        <taxon>Pseudomonadati</taxon>
        <taxon>Pseudomonadota</taxon>
        <taxon>Alphaproteobacteria</taxon>
        <taxon>Hyphomicrobiales</taxon>
        <taxon>Nitrobacteraceae</taxon>
        <taxon>Rhodopseudomonas</taxon>
    </lineage>
</organism>
<dbReference type="PANTHER" id="PTHR43434:SF1">
    <property type="entry name" value="PHOSPHOGLYCOLATE PHOSPHATASE"/>
    <property type="match status" value="1"/>
</dbReference>
<gene>
    <name evidence="5" type="ORF">DNX69_01690</name>
</gene>
<evidence type="ECO:0000313" key="5">
    <source>
        <dbReference type="EMBL" id="PZA13795.1"/>
    </source>
</evidence>
<dbReference type="InterPro" id="IPR050155">
    <property type="entry name" value="HAD-like_hydrolase_sf"/>
</dbReference>
<dbReference type="GO" id="GO:0008967">
    <property type="term" value="F:phosphoglycolate phosphatase activity"/>
    <property type="evidence" value="ECO:0007669"/>
    <property type="project" value="UniProtKB-EC"/>
</dbReference>
<reference evidence="5 6" key="1">
    <citation type="submission" date="2018-06" db="EMBL/GenBank/DDBJ databases">
        <title>Draft Whole-Genome Sequence of the purple photosynthetic bacterium Rhodospeudomonas palustris XCP.</title>
        <authorList>
            <person name="Rayyan A."/>
            <person name="Meyer T.E."/>
            <person name="Kyndt J.A."/>
        </authorList>
    </citation>
    <scope>NUCLEOTIDE SEQUENCE [LARGE SCALE GENOMIC DNA]</scope>
    <source>
        <strain evidence="5 6">XCP</strain>
    </source>
</reference>
<comment type="similarity">
    <text evidence="3">Belongs to the HAD-like hydrolase superfamily. CbbY/CbbZ/Gph/YieH family.</text>
</comment>
<evidence type="ECO:0000256" key="4">
    <source>
        <dbReference type="ARBA" id="ARBA00013078"/>
    </source>
</evidence>
<dbReference type="GO" id="GO:0006281">
    <property type="term" value="P:DNA repair"/>
    <property type="evidence" value="ECO:0007669"/>
    <property type="project" value="TreeGrafter"/>
</dbReference>
<dbReference type="Proteomes" id="UP000248134">
    <property type="component" value="Unassembled WGS sequence"/>
</dbReference>
<dbReference type="InterPro" id="IPR023214">
    <property type="entry name" value="HAD_sf"/>
</dbReference>
<dbReference type="PANTHER" id="PTHR43434">
    <property type="entry name" value="PHOSPHOGLYCOLATE PHOSPHATASE"/>
    <property type="match status" value="1"/>
</dbReference>
<dbReference type="InterPro" id="IPR036412">
    <property type="entry name" value="HAD-like_sf"/>
</dbReference>
<comment type="caution">
    <text evidence="5">The sequence shown here is derived from an EMBL/GenBank/DDBJ whole genome shotgun (WGS) entry which is preliminary data.</text>
</comment>
<accession>A0A323UMD3</accession>
<dbReference type="EC" id="3.1.3.18" evidence="4"/>
<evidence type="ECO:0000256" key="3">
    <source>
        <dbReference type="ARBA" id="ARBA00006171"/>
    </source>
</evidence>
<sequence length="293" mass="33536">MKQVDLIVFDLDNTLYDWYSTFIPAFYEMVDVACRLLGANRDALLDELQKVHRTHHDVEHPFSLLETQMAQRLIAKKGYTQAKEILDPAFHAFNKVRKRNLSLFPNTMETLDELRAQGAKLIAFTDSKYYSTLGRVERMKLTDSFVRIYCRERSPTSTQQSDNLDVQLIEKVRELPAHEAKPDPQVILDIAKQERVPISRIAYVGDSLAKDVLMAKRAGCLAIWAKYGAQVDPETYAKLIRISHWTSGDIAREKSYSNAAKDVAPDYICEHSIAEILSFVSGPEHRQTVVFQR</sequence>
<evidence type="ECO:0000256" key="2">
    <source>
        <dbReference type="ARBA" id="ARBA00004818"/>
    </source>
</evidence>
<protein>
    <recommendedName>
        <fullName evidence="4">phosphoglycolate phosphatase</fullName>
        <ecNumber evidence="4">3.1.3.18</ecNumber>
    </recommendedName>
</protein>
<dbReference type="SFLD" id="SFLDS00003">
    <property type="entry name" value="Haloacid_Dehalogenase"/>
    <property type="match status" value="1"/>
</dbReference>
<comment type="pathway">
    <text evidence="2">Organic acid metabolism; glycolate biosynthesis; glycolate from 2-phosphoglycolate: step 1/1.</text>
</comment>
<evidence type="ECO:0000256" key="1">
    <source>
        <dbReference type="ARBA" id="ARBA00000830"/>
    </source>
</evidence>
<comment type="catalytic activity">
    <reaction evidence="1">
        <text>2-phosphoglycolate + H2O = glycolate + phosphate</text>
        <dbReference type="Rhea" id="RHEA:14369"/>
        <dbReference type="ChEBI" id="CHEBI:15377"/>
        <dbReference type="ChEBI" id="CHEBI:29805"/>
        <dbReference type="ChEBI" id="CHEBI:43474"/>
        <dbReference type="ChEBI" id="CHEBI:58033"/>
        <dbReference type="EC" id="3.1.3.18"/>
    </reaction>
</comment>
<evidence type="ECO:0000313" key="6">
    <source>
        <dbReference type="Proteomes" id="UP000248134"/>
    </source>
</evidence>
<dbReference type="AlphaFoldDB" id="A0A323UMD3"/>
<dbReference type="SFLD" id="SFLDG01129">
    <property type="entry name" value="C1.5:_HAD__Beta-PGM__Phosphata"/>
    <property type="match status" value="1"/>
</dbReference>
<name>A0A323UMD3_RHOPL</name>
<proteinExistence type="inferred from homology"/>
<dbReference type="RefSeq" id="WP_110784292.1">
    <property type="nucleotide sequence ID" value="NZ_QKQS01000003.1"/>
</dbReference>
<dbReference type="EMBL" id="QKQS01000003">
    <property type="protein sequence ID" value="PZA13795.1"/>
    <property type="molecule type" value="Genomic_DNA"/>
</dbReference>
<dbReference type="OrthoDB" id="9800058at2"/>